<sequence length="296" mass="33153">MTVEQAKNADFWRGLNPGLQICGVSASCPQLADAKTDAANAATDLFATTDFSALSDRFWDEGYFLLHDILPAELLARLRAAIEQLVASGLPPAMIYLYDEAWQVFSALRPLLTHFLGEKIALLPHFWAWHVDPRDGGRGWPPHRDYQGESAIGDDMLISLSLWVPLSDATPENGCMYVLPRSFERWYDSPVTKPQDVVLQDVRALPAGPGAVMGWRQDVYHWGSRASRHASSPRISLSLEFQNAAFDPLGDPLLDLETPPSFDERLLLIAGQFEKYRHMQNMDDETLVWCQAILKG</sequence>
<accession>A0A2N3L0B5</accession>
<dbReference type="EMBL" id="NWTK01000001">
    <property type="protein sequence ID" value="PKR56243.1"/>
    <property type="molecule type" value="Genomic_DNA"/>
</dbReference>
<dbReference type="Gene3D" id="2.60.120.620">
    <property type="entry name" value="q2cbj1_9rhob like domain"/>
    <property type="match status" value="1"/>
</dbReference>
<gene>
    <name evidence="1" type="ORF">COO20_02595</name>
</gene>
<comment type="caution">
    <text evidence="1">The sequence shown here is derived from an EMBL/GenBank/DDBJ whole genome shotgun (WGS) entry which is preliminary data.</text>
</comment>
<protein>
    <recommendedName>
        <fullName evidence="3">Phytanoyl-CoA dioxygenase</fullName>
    </recommendedName>
</protein>
<evidence type="ECO:0008006" key="3">
    <source>
        <dbReference type="Google" id="ProtNLM"/>
    </source>
</evidence>
<proteinExistence type="predicted"/>
<dbReference type="AlphaFoldDB" id="A0A2N3L0B5"/>
<dbReference type="Pfam" id="PF05721">
    <property type="entry name" value="PhyH"/>
    <property type="match status" value="1"/>
</dbReference>
<reference evidence="1 2" key="1">
    <citation type="submission" date="2017-09" db="EMBL/GenBank/DDBJ databases">
        <title>Biodiversity and function of Thalassospira species in the particle-attached aromatic-hydrocarbon-degrading consortia from the surface seawater of the South China Sea.</title>
        <authorList>
            <person name="Dong C."/>
            <person name="Liu R."/>
            <person name="Shao Z."/>
        </authorList>
    </citation>
    <scope>NUCLEOTIDE SEQUENCE [LARGE SCALE GENOMIC DNA]</scope>
    <source>
        <strain evidence="1 2">CSC1P2</strain>
    </source>
</reference>
<dbReference type="Proteomes" id="UP000233597">
    <property type="component" value="Unassembled WGS sequence"/>
</dbReference>
<evidence type="ECO:0000313" key="2">
    <source>
        <dbReference type="Proteomes" id="UP000233597"/>
    </source>
</evidence>
<dbReference type="InterPro" id="IPR008775">
    <property type="entry name" value="Phytyl_CoA_dOase-like"/>
</dbReference>
<organism evidence="1 2">
    <name type="scientific">Thalassospira marina</name>
    <dbReference type="NCBI Taxonomy" id="2048283"/>
    <lineage>
        <taxon>Bacteria</taxon>
        <taxon>Pseudomonadati</taxon>
        <taxon>Pseudomonadota</taxon>
        <taxon>Alphaproteobacteria</taxon>
        <taxon>Rhodospirillales</taxon>
        <taxon>Thalassospiraceae</taxon>
        <taxon>Thalassospira</taxon>
    </lineage>
</organism>
<evidence type="ECO:0000313" key="1">
    <source>
        <dbReference type="EMBL" id="PKR56243.1"/>
    </source>
</evidence>
<dbReference type="PROSITE" id="PS51257">
    <property type="entry name" value="PROKAR_LIPOPROTEIN"/>
    <property type="match status" value="1"/>
</dbReference>
<name>A0A2N3L0B5_9PROT</name>
<dbReference type="SUPFAM" id="SSF51197">
    <property type="entry name" value="Clavaminate synthase-like"/>
    <property type="match status" value="1"/>
</dbReference>
<dbReference type="OrthoDB" id="7359449at2"/>
<dbReference type="GO" id="GO:0016706">
    <property type="term" value="F:2-oxoglutarate-dependent dioxygenase activity"/>
    <property type="evidence" value="ECO:0007669"/>
    <property type="project" value="UniProtKB-ARBA"/>
</dbReference>